<feature type="domain" description="Nephrocystin 3-like N-terminal" evidence="2">
    <location>
        <begin position="348"/>
        <end position="505"/>
    </location>
</feature>
<evidence type="ECO:0000313" key="4">
    <source>
        <dbReference type="Proteomes" id="UP001175211"/>
    </source>
</evidence>
<dbReference type="SUPFAM" id="SSF52540">
    <property type="entry name" value="P-loop containing nucleoside triphosphate hydrolases"/>
    <property type="match status" value="1"/>
</dbReference>
<organism evidence="3 4">
    <name type="scientific">Armillaria tabescens</name>
    <name type="common">Ringless honey mushroom</name>
    <name type="synonym">Agaricus tabescens</name>
    <dbReference type="NCBI Taxonomy" id="1929756"/>
    <lineage>
        <taxon>Eukaryota</taxon>
        <taxon>Fungi</taxon>
        <taxon>Dikarya</taxon>
        <taxon>Basidiomycota</taxon>
        <taxon>Agaricomycotina</taxon>
        <taxon>Agaricomycetes</taxon>
        <taxon>Agaricomycetidae</taxon>
        <taxon>Agaricales</taxon>
        <taxon>Marasmiineae</taxon>
        <taxon>Physalacriaceae</taxon>
        <taxon>Desarmillaria</taxon>
    </lineage>
</organism>
<proteinExistence type="predicted"/>
<dbReference type="GeneID" id="85363508"/>
<accession>A0AA39JDD4</accession>
<protein>
    <recommendedName>
        <fullName evidence="2">Nephrocystin 3-like N-terminal domain-containing protein</fullName>
    </recommendedName>
</protein>
<evidence type="ECO:0000259" key="2">
    <source>
        <dbReference type="Pfam" id="PF24883"/>
    </source>
</evidence>
<gene>
    <name evidence="3" type="ORF">EV420DRAFT_1733548</name>
</gene>
<dbReference type="AlphaFoldDB" id="A0AA39JDD4"/>
<dbReference type="InterPro" id="IPR056884">
    <property type="entry name" value="NPHP3-like_N"/>
</dbReference>
<dbReference type="EMBL" id="JAUEPS010000082">
    <property type="protein sequence ID" value="KAK0439721.1"/>
    <property type="molecule type" value="Genomic_DNA"/>
</dbReference>
<sequence length="835" mass="92798">MTNERGHQMLLIHALICCTELEIVKITPTKESRFRLKITAGDKKKKTEVIKIDGVGVLPKWTQNLTLEFDPQAMVLWELYGRLWLSPHFKVLGSAEKTLGELFGGTSTSAYIHLSNGSSEVAVLKISCKLGGAKGVMIDVVPNIEKPSEGSKLLDSNDTLDTVLNAVKQMIDVLADLNKPLPKVHPAATIAWGFLSIGFKIQVLKRQHDTNQAICDLYTDMISAYDAFSKDDILEQRVRLQGIYNSLFKQTIECAIFIEGYTKESGIKHLFEMDISGQAEKFRQAFVDLKSHLSMGYAKEAVVVTLGVQKSVDVLVMRDQLRDLHPSRELGPKSQCTQGTRVETINTMMSWIVQCDGKMMWCKGLAGTGKSSLMGTLHDLLTADIGGRSRLAAFIRYDRIEYSDASKLISSIAYALGMFDDRIGTAISKVIQTSRSVATMSDPSAQFRLLLRDPLESLPSLVDEGPLVVIIDGLDECDVSNEMLAVLAEGFGPKLPFMRLIVASRPIHRIATVFEERDCISTLHLDTSSEDVNRDIQFYLEIQFAAIHEDAFQEKCKELDAINGLTARASGLFIWAATVAKFVHAFPGISRLQALLATDIPNDATEALTFLYRTALNTLVSEIPGNNADIKKCVCAVLGAVLVAETPPGMTEETLDDLVLDQGSPPSHHIVSMLGSILSPETEDSPIRLIHKSLDDFLQDRSRCGDEWFVDVTLHRVTLAKRCLTSLTSFLLEWSKINSHSSDFIAVPEYLSRYALFGALWHINAFDKTGLELFASFFRRHFLPWLDVHLFIGSGSVLPNMAMLLNWSNSNRGRRAIYVRTIICLHSRDVSFTVE</sequence>
<dbReference type="Proteomes" id="UP001175211">
    <property type="component" value="Unassembled WGS sequence"/>
</dbReference>
<name>A0AA39JDD4_ARMTA</name>
<evidence type="ECO:0000313" key="3">
    <source>
        <dbReference type="EMBL" id="KAK0439721.1"/>
    </source>
</evidence>
<keyword evidence="4" id="KW-1185">Reference proteome</keyword>
<dbReference type="RefSeq" id="XP_060323363.1">
    <property type="nucleotide sequence ID" value="XM_060479960.1"/>
</dbReference>
<dbReference type="Pfam" id="PF24883">
    <property type="entry name" value="NPHP3_N"/>
    <property type="match status" value="1"/>
</dbReference>
<keyword evidence="1" id="KW-0677">Repeat</keyword>
<comment type="caution">
    <text evidence="3">The sequence shown here is derived from an EMBL/GenBank/DDBJ whole genome shotgun (WGS) entry which is preliminary data.</text>
</comment>
<evidence type="ECO:0000256" key="1">
    <source>
        <dbReference type="ARBA" id="ARBA00022737"/>
    </source>
</evidence>
<dbReference type="PANTHER" id="PTHR10039">
    <property type="entry name" value="AMELOGENIN"/>
    <property type="match status" value="1"/>
</dbReference>
<dbReference type="PANTHER" id="PTHR10039:SF17">
    <property type="entry name" value="FUNGAL STAND N-TERMINAL GOODBYE DOMAIN-CONTAINING PROTEIN-RELATED"/>
    <property type="match status" value="1"/>
</dbReference>
<dbReference type="InterPro" id="IPR027417">
    <property type="entry name" value="P-loop_NTPase"/>
</dbReference>
<dbReference type="Gene3D" id="3.40.50.300">
    <property type="entry name" value="P-loop containing nucleotide triphosphate hydrolases"/>
    <property type="match status" value="1"/>
</dbReference>
<reference evidence="3" key="1">
    <citation type="submission" date="2023-06" db="EMBL/GenBank/DDBJ databases">
        <authorList>
            <consortium name="Lawrence Berkeley National Laboratory"/>
            <person name="Ahrendt S."/>
            <person name="Sahu N."/>
            <person name="Indic B."/>
            <person name="Wong-Bajracharya J."/>
            <person name="Merenyi Z."/>
            <person name="Ke H.-M."/>
            <person name="Monk M."/>
            <person name="Kocsube S."/>
            <person name="Drula E."/>
            <person name="Lipzen A."/>
            <person name="Balint B."/>
            <person name="Henrissat B."/>
            <person name="Andreopoulos B."/>
            <person name="Martin F.M."/>
            <person name="Harder C.B."/>
            <person name="Rigling D."/>
            <person name="Ford K.L."/>
            <person name="Foster G.D."/>
            <person name="Pangilinan J."/>
            <person name="Papanicolaou A."/>
            <person name="Barry K."/>
            <person name="LaButti K."/>
            <person name="Viragh M."/>
            <person name="Koriabine M."/>
            <person name="Yan M."/>
            <person name="Riley R."/>
            <person name="Champramary S."/>
            <person name="Plett K.L."/>
            <person name="Tsai I.J."/>
            <person name="Slot J."/>
            <person name="Sipos G."/>
            <person name="Plett J."/>
            <person name="Nagy L.G."/>
            <person name="Grigoriev I.V."/>
        </authorList>
    </citation>
    <scope>NUCLEOTIDE SEQUENCE</scope>
    <source>
        <strain evidence="3">CCBAS 213</strain>
    </source>
</reference>